<dbReference type="InterPro" id="IPR004013">
    <property type="entry name" value="PHP_dom"/>
</dbReference>
<dbReference type="Proteomes" id="UP000640335">
    <property type="component" value="Unassembled WGS sequence"/>
</dbReference>
<reference evidence="2 3" key="1">
    <citation type="submission" date="2020-08" db="EMBL/GenBank/DDBJ databases">
        <title>A Genomic Blueprint of the Chicken Gut Microbiome.</title>
        <authorList>
            <person name="Gilroy R."/>
            <person name="Ravi A."/>
            <person name="Getino M."/>
            <person name="Pursley I."/>
            <person name="Horton D.L."/>
            <person name="Alikhan N.-F."/>
            <person name="Baker D."/>
            <person name="Gharbi K."/>
            <person name="Hall N."/>
            <person name="Watson M."/>
            <person name="Adriaenssens E.M."/>
            <person name="Foster-Nyarko E."/>
            <person name="Jarju S."/>
            <person name="Secka A."/>
            <person name="Antonio M."/>
            <person name="Oren A."/>
            <person name="Chaudhuri R."/>
            <person name="La Ragione R.M."/>
            <person name="Hildebrand F."/>
            <person name="Pallen M.J."/>
        </authorList>
    </citation>
    <scope>NUCLEOTIDE SEQUENCE [LARGE SCALE GENOMIC DNA]</scope>
    <source>
        <strain evidence="2 3">Sa3CUN1</strain>
    </source>
</reference>
<dbReference type="SMART" id="SM00481">
    <property type="entry name" value="POLIIIAc"/>
    <property type="match status" value="1"/>
</dbReference>
<evidence type="ECO:0000313" key="2">
    <source>
        <dbReference type="EMBL" id="MBD7915687.1"/>
    </source>
</evidence>
<dbReference type="EMBL" id="JACSQZ010000041">
    <property type="protein sequence ID" value="MBD7915687.1"/>
    <property type="molecule type" value="Genomic_DNA"/>
</dbReference>
<accession>A0ABR8Q5J2</accession>
<protein>
    <submittedName>
        <fullName evidence="2">PHP domain-containing protein</fullName>
    </submittedName>
</protein>
<dbReference type="Pfam" id="PF02811">
    <property type="entry name" value="PHP"/>
    <property type="match status" value="1"/>
</dbReference>
<proteinExistence type="predicted"/>
<dbReference type="Gene3D" id="3.20.20.140">
    <property type="entry name" value="Metal-dependent hydrolases"/>
    <property type="match status" value="1"/>
</dbReference>
<gene>
    <name evidence="2" type="ORF">H9660_11075</name>
</gene>
<dbReference type="PANTHER" id="PTHR42924:SF3">
    <property type="entry name" value="POLYMERASE_HISTIDINOL PHOSPHATASE N-TERMINAL DOMAIN-CONTAINING PROTEIN"/>
    <property type="match status" value="1"/>
</dbReference>
<dbReference type="CDD" id="cd07438">
    <property type="entry name" value="PHP_HisPPase_AMP"/>
    <property type="match status" value="1"/>
</dbReference>
<dbReference type="InterPro" id="IPR003141">
    <property type="entry name" value="Pol/His_phosphatase_N"/>
</dbReference>
<dbReference type="PANTHER" id="PTHR42924">
    <property type="entry name" value="EXONUCLEASE"/>
    <property type="match status" value="1"/>
</dbReference>
<dbReference type="SUPFAM" id="SSF89550">
    <property type="entry name" value="PHP domain-like"/>
    <property type="match status" value="1"/>
</dbReference>
<keyword evidence="3" id="KW-1185">Reference proteome</keyword>
<dbReference type="RefSeq" id="WP_191750443.1">
    <property type="nucleotide sequence ID" value="NZ_JACSQZ010000041.1"/>
</dbReference>
<dbReference type="InterPro" id="IPR052018">
    <property type="entry name" value="PHP_domain"/>
</dbReference>
<evidence type="ECO:0000259" key="1">
    <source>
        <dbReference type="SMART" id="SM00481"/>
    </source>
</evidence>
<feature type="domain" description="Polymerase/histidinol phosphatase N-terminal" evidence="1">
    <location>
        <begin position="4"/>
        <end position="69"/>
    </location>
</feature>
<dbReference type="Gene3D" id="1.10.150.650">
    <property type="match status" value="1"/>
</dbReference>
<dbReference type="InterPro" id="IPR016195">
    <property type="entry name" value="Pol/histidinol_Pase-like"/>
</dbReference>
<organism evidence="2 3">
    <name type="scientific">Clostridium gallinarum</name>
    <dbReference type="NCBI Taxonomy" id="2762246"/>
    <lineage>
        <taxon>Bacteria</taxon>
        <taxon>Bacillati</taxon>
        <taxon>Bacillota</taxon>
        <taxon>Clostridia</taxon>
        <taxon>Eubacteriales</taxon>
        <taxon>Clostridiaceae</taxon>
        <taxon>Clostridium</taxon>
    </lineage>
</organism>
<comment type="caution">
    <text evidence="2">The sequence shown here is derived from an EMBL/GenBank/DDBJ whole genome shotgun (WGS) entry which is preliminary data.</text>
</comment>
<sequence length="279" mass="31622">MFKCDLHNHSICSDGRYTPKEVIEMAKKKDLNYISLTDHDTMTGTQEAMETANNLHINFIPGIELSTEYNGESIHILGFFHKNNYNHPKLNEILNSFKENRISRAYKIVENLKKLHDIELDIDKVLSNGKDTIARPHIAKAIIDAGYPYDNEYIFNNFIGNNCPAYIPSTKLSTIDGLNLLKEFNALVFLAHPILVKKTPIEDLLNLGFDGLEAIYYRNSKSDTINLLNLAKEKNLYISCGSDCHGIPSDPSHGNVGDVVIPQDNDTLKMLEWLKKLQD</sequence>
<evidence type="ECO:0000313" key="3">
    <source>
        <dbReference type="Proteomes" id="UP000640335"/>
    </source>
</evidence>
<name>A0ABR8Q5J2_9CLOT</name>